<keyword evidence="3" id="KW-1185">Reference proteome</keyword>
<dbReference type="Pfam" id="PF16984">
    <property type="entry name" value="Grp7_allergen"/>
    <property type="match status" value="1"/>
</dbReference>
<evidence type="ECO:0000256" key="1">
    <source>
        <dbReference type="SAM" id="SignalP"/>
    </source>
</evidence>
<organism evidence="2 3">
    <name type="scientific">Zophobas morio</name>
    <dbReference type="NCBI Taxonomy" id="2755281"/>
    <lineage>
        <taxon>Eukaryota</taxon>
        <taxon>Metazoa</taxon>
        <taxon>Ecdysozoa</taxon>
        <taxon>Arthropoda</taxon>
        <taxon>Hexapoda</taxon>
        <taxon>Insecta</taxon>
        <taxon>Pterygota</taxon>
        <taxon>Neoptera</taxon>
        <taxon>Endopterygota</taxon>
        <taxon>Coleoptera</taxon>
        <taxon>Polyphaga</taxon>
        <taxon>Cucujiformia</taxon>
        <taxon>Tenebrionidae</taxon>
        <taxon>Zophobas</taxon>
    </lineage>
</organism>
<dbReference type="EMBL" id="JALNTZ010000004">
    <property type="protein sequence ID" value="KAJ3653533.1"/>
    <property type="molecule type" value="Genomic_DNA"/>
</dbReference>
<keyword evidence="1" id="KW-0732">Signal</keyword>
<proteinExistence type="predicted"/>
<comment type="caution">
    <text evidence="2">The sequence shown here is derived from an EMBL/GenBank/DDBJ whole genome shotgun (WGS) entry which is preliminary data.</text>
</comment>
<name>A0AA38I9L7_9CUCU</name>
<accession>A0AA38I9L7</accession>
<feature type="signal peptide" evidence="1">
    <location>
        <begin position="1"/>
        <end position="16"/>
    </location>
</feature>
<evidence type="ECO:0000313" key="2">
    <source>
        <dbReference type="EMBL" id="KAJ3653533.1"/>
    </source>
</evidence>
<dbReference type="Proteomes" id="UP001168821">
    <property type="component" value="Unassembled WGS sequence"/>
</dbReference>
<gene>
    <name evidence="2" type="ORF">Zmor_012780</name>
</gene>
<protein>
    <submittedName>
        <fullName evidence="2">Uncharacterized protein</fullName>
    </submittedName>
</protein>
<feature type="chain" id="PRO_5041379145" evidence="1">
    <location>
        <begin position="17"/>
        <end position="286"/>
    </location>
</feature>
<dbReference type="Gene3D" id="3.15.10.50">
    <property type="match status" value="1"/>
</dbReference>
<dbReference type="InterPro" id="IPR038602">
    <property type="entry name" value="Mite_allergen_7_sf"/>
</dbReference>
<evidence type="ECO:0000313" key="3">
    <source>
        <dbReference type="Proteomes" id="UP001168821"/>
    </source>
</evidence>
<dbReference type="AlphaFoldDB" id="A0AA38I9L7"/>
<sequence length="286" mass="31836">MRRLIFAICLVASVCAYHVRKHDFKVVVDELEITRNPTKYKLDADKIKTLQNLFEAGEFQPKVHPNPRGTEANLNDYADQIFANLRAMMVETGLDPLEMPDIHEEFSYTLIITYHGELDLTNGWLSDVSTIHRGGDVIVTYDTDVKFLEVTLPIAFNDLQFTYDYSAKIMGLGPAGYIDGKVTDLAVEVKIGFDPVALVLSLDEFNIVHAGNIHVEFHGDALIDWLLDLLADLATTLLKSVVLDLLEGIVRGGLDDAIQSINDLIDGFLNPTTPAPETTPVAYFLK</sequence>
<reference evidence="2" key="1">
    <citation type="journal article" date="2023" name="G3 (Bethesda)">
        <title>Whole genome assemblies of Zophobas morio and Tenebrio molitor.</title>
        <authorList>
            <person name="Kaur S."/>
            <person name="Stinson S.A."/>
            <person name="diCenzo G.C."/>
        </authorList>
    </citation>
    <scope>NUCLEOTIDE SEQUENCE</scope>
    <source>
        <strain evidence="2">QUZm001</strain>
    </source>
</reference>
<dbReference type="InterPro" id="IPR020234">
    <property type="entry name" value="Mite_allergen_group-7"/>
</dbReference>